<evidence type="ECO:0000256" key="1">
    <source>
        <dbReference type="SAM" id="Phobius"/>
    </source>
</evidence>
<dbReference type="Proteomes" id="UP000321629">
    <property type="component" value="Unassembled WGS sequence"/>
</dbReference>
<dbReference type="RefSeq" id="WP_147554789.1">
    <property type="nucleotide sequence ID" value="NZ_VOWJ01000002.1"/>
</dbReference>
<accession>A0A5C7E578</accession>
<sequence>MSSVALKSLPTISVYYARQTGAGFGYAMLILTQNLIFVSLESTSFDFFYFIIFSYFCLVTILLFVLFYHRKYWHNKSYDAKYFLYNMNYIDTKRI</sequence>
<reference evidence="2 3" key="1">
    <citation type="submission" date="2019-07" db="EMBL/GenBank/DDBJ databases">
        <title>Rapid identification of Enteric Bacteria from Whole Genome Sequences (WGS) using Average Nucleotide Identity (ANI).</title>
        <authorList>
            <person name="Lane C."/>
        </authorList>
    </citation>
    <scope>NUCLEOTIDE SEQUENCE [LARGE SCALE GENOMIC DNA]</scope>
    <source>
        <strain evidence="2 3">2016D-0084</strain>
    </source>
</reference>
<proteinExistence type="predicted"/>
<keyword evidence="1" id="KW-0472">Membrane</keyword>
<evidence type="ECO:0000313" key="3">
    <source>
        <dbReference type="Proteomes" id="UP000321629"/>
    </source>
</evidence>
<name>A0A5C7E578_9BACT</name>
<feature type="transmembrane region" description="Helical" evidence="1">
    <location>
        <begin position="21"/>
        <end position="41"/>
    </location>
</feature>
<feature type="transmembrane region" description="Helical" evidence="1">
    <location>
        <begin position="47"/>
        <end position="68"/>
    </location>
</feature>
<gene>
    <name evidence="2" type="ORF">FPD38_00030</name>
</gene>
<comment type="caution">
    <text evidence="2">The sequence shown here is derived from an EMBL/GenBank/DDBJ whole genome shotgun (WGS) entry which is preliminary data.</text>
</comment>
<protein>
    <submittedName>
        <fullName evidence="2">Uncharacterized protein</fullName>
    </submittedName>
</protein>
<keyword evidence="1" id="KW-1133">Transmembrane helix</keyword>
<keyword evidence="1" id="KW-0812">Transmembrane</keyword>
<organism evidence="2 3">
    <name type="scientific">Campylobacter volucris</name>
    <dbReference type="NCBI Taxonomy" id="1031542"/>
    <lineage>
        <taxon>Bacteria</taxon>
        <taxon>Pseudomonadati</taxon>
        <taxon>Campylobacterota</taxon>
        <taxon>Epsilonproteobacteria</taxon>
        <taxon>Campylobacterales</taxon>
        <taxon>Campylobacteraceae</taxon>
        <taxon>Campylobacter</taxon>
    </lineage>
</organism>
<evidence type="ECO:0000313" key="2">
    <source>
        <dbReference type="EMBL" id="TXE90063.1"/>
    </source>
</evidence>
<dbReference type="EMBL" id="VOWJ01000002">
    <property type="protein sequence ID" value="TXE90063.1"/>
    <property type="molecule type" value="Genomic_DNA"/>
</dbReference>
<dbReference type="AlphaFoldDB" id="A0A5C7E578"/>